<dbReference type="GO" id="GO:0047372">
    <property type="term" value="F:monoacylglycerol lipase activity"/>
    <property type="evidence" value="ECO:0007669"/>
    <property type="project" value="TreeGrafter"/>
</dbReference>
<name>A0A0E0LUF1_ORYPU</name>
<keyword evidence="3" id="KW-1185">Reference proteome</keyword>
<feature type="region of interest" description="Disordered" evidence="1">
    <location>
        <begin position="195"/>
        <end position="222"/>
    </location>
</feature>
<reference evidence="2" key="2">
    <citation type="submission" date="2018-05" db="EMBL/GenBank/DDBJ databases">
        <title>OpunRS2 (Oryza punctata Reference Sequence Version 2).</title>
        <authorList>
            <person name="Zhang J."/>
            <person name="Kudrna D."/>
            <person name="Lee S."/>
            <person name="Talag J."/>
            <person name="Welchert J."/>
            <person name="Wing R.A."/>
        </authorList>
    </citation>
    <scope>NUCLEOTIDE SEQUENCE [LARGE SCALE GENOMIC DNA]</scope>
</reference>
<feature type="compositionally biased region" description="Low complexity" evidence="1">
    <location>
        <begin position="123"/>
        <end position="134"/>
    </location>
</feature>
<accession>A0A0E0LUF1</accession>
<proteinExistence type="predicted"/>
<dbReference type="HOGENOM" id="CLU_1028127_0_0_1"/>
<organism evidence="2">
    <name type="scientific">Oryza punctata</name>
    <name type="common">Red rice</name>
    <dbReference type="NCBI Taxonomy" id="4537"/>
    <lineage>
        <taxon>Eukaryota</taxon>
        <taxon>Viridiplantae</taxon>
        <taxon>Streptophyta</taxon>
        <taxon>Embryophyta</taxon>
        <taxon>Tracheophyta</taxon>
        <taxon>Spermatophyta</taxon>
        <taxon>Magnoliopsida</taxon>
        <taxon>Liliopsida</taxon>
        <taxon>Poales</taxon>
        <taxon>Poaceae</taxon>
        <taxon>BOP clade</taxon>
        <taxon>Oryzoideae</taxon>
        <taxon>Oryzeae</taxon>
        <taxon>Oryzinae</taxon>
        <taxon>Oryza</taxon>
    </lineage>
</organism>
<dbReference type="PANTHER" id="PTHR32176:SF103">
    <property type="entry name" value="OS08G0376550 PROTEIN"/>
    <property type="match status" value="1"/>
</dbReference>
<dbReference type="STRING" id="4537.A0A0E0LUF1"/>
<dbReference type="Proteomes" id="UP000026962">
    <property type="component" value="Chromosome 8"/>
</dbReference>
<dbReference type="Gramene" id="OPUNC08G11810.1">
    <property type="protein sequence ID" value="OPUNC08G11810.1"/>
    <property type="gene ID" value="OPUNC08G11810"/>
</dbReference>
<evidence type="ECO:0000313" key="2">
    <source>
        <dbReference type="EnsemblPlants" id="OPUNC08G11810.1"/>
    </source>
</evidence>
<sequence length="271" mass="29344">MASLRGGSSVLRGFATVATASLLLPPTGLGTLVAMTHVSKQILLGNQDFFPIKPGDYGKFIVLSLGTGSPRVEGEDVRRRRVRPVGHPRLAPQRAHRQLRAIQLRPRRHPRLRALPGALLRAPLPPHLRTTTSPGTPPPSTWPRRRTCATLLPRQACRVDVETGRNVADAACRGTNEEELTLFARMLSTIRVNNRPTGTDAQRRRNRERMGNGWRGGEGGKMTWGRQCPMGCGDGMGSLPRVMVTPTRTAPRPFVHVPGGGGGGGGEALIH</sequence>
<feature type="region of interest" description="Disordered" evidence="1">
    <location>
        <begin position="123"/>
        <end position="145"/>
    </location>
</feature>
<protein>
    <submittedName>
        <fullName evidence="2">Uncharacterized protein</fullName>
    </submittedName>
</protein>
<dbReference type="PANTHER" id="PTHR32176">
    <property type="entry name" value="XYLOSE ISOMERASE"/>
    <property type="match status" value="1"/>
</dbReference>
<dbReference type="GO" id="GO:0004620">
    <property type="term" value="F:phospholipase activity"/>
    <property type="evidence" value="ECO:0007669"/>
    <property type="project" value="TreeGrafter"/>
</dbReference>
<dbReference type="AlphaFoldDB" id="A0A0E0LUF1"/>
<evidence type="ECO:0000313" key="3">
    <source>
        <dbReference type="Proteomes" id="UP000026962"/>
    </source>
</evidence>
<feature type="region of interest" description="Disordered" evidence="1">
    <location>
        <begin position="250"/>
        <end position="271"/>
    </location>
</feature>
<feature type="compositionally biased region" description="Gly residues" evidence="1">
    <location>
        <begin position="213"/>
        <end position="222"/>
    </location>
</feature>
<dbReference type="EnsemblPlants" id="OPUNC08G11810.1">
    <property type="protein sequence ID" value="OPUNC08G11810.1"/>
    <property type="gene ID" value="OPUNC08G11810"/>
</dbReference>
<reference evidence="2" key="1">
    <citation type="submission" date="2015-04" db="UniProtKB">
        <authorList>
            <consortium name="EnsemblPlants"/>
        </authorList>
    </citation>
    <scope>IDENTIFICATION</scope>
</reference>
<evidence type="ECO:0000256" key="1">
    <source>
        <dbReference type="SAM" id="MobiDB-lite"/>
    </source>
</evidence>
<feature type="compositionally biased region" description="Gly residues" evidence="1">
    <location>
        <begin position="258"/>
        <end position="271"/>
    </location>
</feature>